<name>A0A2N9XUS1_9NEIS</name>
<gene>
    <name evidence="2" type="ORF">BHC49_12640</name>
</gene>
<dbReference type="Proteomes" id="UP000229434">
    <property type="component" value="Unassembled WGS sequence"/>
</dbReference>
<comment type="caution">
    <text evidence="2">The sequence shown here is derived from an EMBL/GenBank/DDBJ whole genome shotgun (WGS) entry which is preliminary data.</text>
</comment>
<sequence>MIYLSGTWENFSLRVDCCKHNIAGFYYWPDNSMHLYSIVLAVYFVDLCASVAGKYTLLLI</sequence>
<keyword evidence="1" id="KW-0472">Membrane</keyword>
<evidence type="ECO:0000313" key="3">
    <source>
        <dbReference type="Proteomes" id="UP000229434"/>
    </source>
</evidence>
<reference evidence="2 3" key="1">
    <citation type="journal article" date="2017" name="MBio">
        <title>Type VI secretion-mediated competition in the bee gut microbiome.</title>
        <authorList>
            <person name="Steele M.I."/>
            <person name="Kwong W.K."/>
            <person name="Powell J.E."/>
            <person name="Whiteley M."/>
            <person name="Moran N.A."/>
        </authorList>
    </citation>
    <scope>NUCLEOTIDE SEQUENCE [LARGE SCALE GENOMIC DNA]</scope>
    <source>
        <strain evidence="2 3">Nev3CBA3</strain>
    </source>
</reference>
<proteinExistence type="predicted"/>
<keyword evidence="1" id="KW-1133">Transmembrane helix</keyword>
<organism evidence="2 3">
    <name type="scientific">Snodgrassella alvi</name>
    <dbReference type="NCBI Taxonomy" id="1196083"/>
    <lineage>
        <taxon>Bacteria</taxon>
        <taxon>Pseudomonadati</taxon>
        <taxon>Pseudomonadota</taxon>
        <taxon>Betaproteobacteria</taxon>
        <taxon>Neisseriales</taxon>
        <taxon>Neisseriaceae</taxon>
        <taxon>Snodgrassella</taxon>
    </lineage>
</organism>
<keyword evidence="1" id="KW-0812">Transmembrane</keyword>
<evidence type="ECO:0000256" key="1">
    <source>
        <dbReference type="SAM" id="Phobius"/>
    </source>
</evidence>
<evidence type="ECO:0000313" key="2">
    <source>
        <dbReference type="EMBL" id="PIT53247.1"/>
    </source>
</evidence>
<accession>A0A2N9XUS1</accession>
<dbReference type="AlphaFoldDB" id="A0A2N9XUS1"/>
<protein>
    <submittedName>
        <fullName evidence="2">Uncharacterized protein</fullName>
    </submittedName>
</protein>
<feature type="transmembrane region" description="Helical" evidence="1">
    <location>
        <begin position="35"/>
        <end position="57"/>
    </location>
</feature>
<dbReference type="EMBL" id="MEIS01000124">
    <property type="protein sequence ID" value="PIT53247.1"/>
    <property type="molecule type" value="Genomic_DNA"/>
</dbReference>